<dbReference type="EnsemblPlants" id="OB06G16040.1">
    <property type="protein sequence ID" value="OB06G16040.1"/>
    <property type="gene ID" value="OB06G16040"/>
</dbReference>
<evidence type="ECO:0000256" key="3">
    <source>
        <dbReference type="ARBA" id="ARBA00023002"/>
    </source>
</evidence>
<keyword evidence="5" id="KW-1185">Reference proteome</keyword>
<evidence type="ECO:0008006" key="6">
    <source>
        <dbReference type="Google" id="ProtNLM"/>
    </source>
</evidence>
<dbReference type="Gramene" id="OB06G16040.1">
    <property type="protein sequence ID" value="OB06G16040.1"/>
    <property type="gene ID" value="OB06G16040"/>
</dbReference>
<evidence type="ECO:0000313" key="5">
    <source>
        <dbReference type="Proteomes" id="UP000006038"/>
    </source>
</evidence>
<evidence type="ECO:0000256" key="1">
    <source>
        <dbReference type="ARBA" id="ARBA00022630"/>
    </source>
</evidence>
<keyword evidence="1" id="KW-0285">Flavoprotein</keyword>
<keyword evidence="2" id="KW-0274">FAD</keyword>
<dbReference type="STRING" id="4533.J3MC60"/>
<dbReference type="OMA" id="TITTWYK"/>
<protein>
    <recommendedName>
        <fullName evidence="6">Flavin-containing monooxygenase</fullName>
    </recommendedName>
</protein>
<keyword evidence="3" id="KW-0560">Oxidoreductase</keyword>
<accession>J3MC60</accession>
<dbReference type="GO" id="GO:0016491">
    <property type="term" value="F:oxidoreductase activity"/>
    <property type="evidence" value="ECO:0007669"/>
    <property type="project" value="UniProtKB-KW"/>
</dbReference>
<sequence>MQSLPAHGATLYLLASILACRLSILTMRFYDRVDNGSVVLVLKRCDPSFSFCAAGLVLDDTDDRVDADVVILSTGFQANRQCVYPRIPQIPQMAIIGYTEKTTNIYPYEMMAKWVAYLLDSTFYLPAVTRTERSVAEWTSWGQDMRRCSGNYFHKSCVGTITTWYKRPLCQDMGYVPRTKKELLVE</sequence>
<dbReference type="InterPro" id="IPR050346">
    <property type="entry name" value="FMO-like"/>
</dbReference>
<dbReference type="eggNOG" id="KOG1399">
    <property type="taxonomic scope" value="Eukaryota"/>
</dbReference>
<name>J3MC60_ORYBR</name>
<reference evidence="4" key="2">
    <citation type="submission" date="2013-04" db="UniProtKB">
        <authorList>
            <consortium name="EnsemblPlants"/>
        </authorList>
    </citation>
    <scope>IDENTIFICATION</scope>
</reference>
<dbReference type="PANTHER" id="PTHR23023">
    <property type="entry name" value="DIMETHYLANILINE MONOOXYGENASE"/>
    <property type="match status" value="1"/>
</dbReference>
<evidence type="ECO:0000256" key="2">
    <source>
        <dbReference type="ARBA" id="ARBA00022827"/>
    </source>
</evidence>
<dbReference type="AlphaFoldDB" id="J3MC60"/>
<dbReference type="Proteomes" id="UP000006038">
    <property type="component" value="Chromosome 6"/>
</dbReference>
<evidence type="ECO:0000313" key="4">
    <source>
        <dbReference type="EnsemblPlants" id="OB06G16040.1"/>
    </source>
</evidence>
<proteinExistence type="predicted"/>
<dbReference type="HOGENOM" id="CLU_1430103_0_0_1"/>
<organism evidence="4">
    <name type="scientific">Oryza brachyantha</name>
    <name type="common">malo sina</name>
    <dbReference type="NCBI Taxonomy" id="4533"/>
    <lineage>
        <taxon>Eukaryota</taxon>
        <taxon>Viridiplantae</taxon>
        <taxon>Streptophyta</taxon>
        <taxon>Embryophyta</taxon>
        <taxon>Tracheophyta</taxon>
        <taxon>Spermatophyta</taxon>
        <taxon>Magnoliopsida</taxon>
        <taxon>Liliopsida</taxon>
        <taxon>Poales</taxon>
        <taxon>Poaceae</taxon>
        <taxon>BOP clade</taxon>
        <taxon>Oryzoideae</taxon>
        <taxon>Oryzeae</taxon>
        <taxon>Oryzinae</taxon>
        <taxon>Oryza</taxon>
    </lineage>
</organism>
<reference evidence="4" key="1">
    <citation type="journal article" date="2013" name="Nat. Commun.">
        <title>Whole-genome sequencing of Oryza brachyantha reveals mechanisms underlying Oryza genome evolution.</title>
        <authorList>
            <person name="Chen J."/>
            <person name="Huang Q."/>
            <person name="Gao D."/>
            <person name="Wang J."/>
            <person name="Lang Y."/>
            <person name="Liu T."/>
            <person name="Li B."/>
            <person name="Bai Z."/>
            <person name="Luis Goicoechea J."/>
            <person name="Liang C."/>
            <person name="Chen C."/>
            <person name="Zhang W."/>
            <person name="Sun S."/>
            <person name="Liao Y."/>
            <person name="Zhang X."/>
            <person name="Yang L."/>
            <person name="Song C."/>
            <person name="Wang M."/>
            <person name="Shi J."/>
            <person name="Liu G."/>
            <person name="Liu J."/>
            <person name="Zhou H."/>
            <person name="Zhou W."/>
            <person name="Yu Q."/>
            <person name="An N."/>
            <person name="Chen Y."/>
            <person name="Cai Q."/>
            <person name="Wang B."/>
            <person name="Liu B."/>
            <person name="Min J."/>
            <person name="Huang Y."/>
            <person name="Wu H."/>
            <person name="Li Z."/>
            <person name="Zhang Y."/>
            <person name="Yin Y."/>
            <person name="Song W."/>
            <person name="Jiang J."/>
            <person name="Jackson S.A."/>
            <person name="Wing R.A."/>
            <person name="Wang J."/>
            <person name="Chen M."/>
        </authorList>
    </citation>
    <scope>NUCLEOTIDE SEQUENCE [LARGE SCALE GENOMIC DNA]</scope>
    <source>
        <strain evidence="4">cv. IRGC 101232</strain>
    </source>
</reference>